<dbReference type="Gene3D" id="2.30.30.40">
    <property type="entry name" value="SH3 Domains"/>
    <property type="match status" value="1"/>
</dbReference>
<evidence type="ECO:0000313" key="2">
    <source>
        <dbReference type="EMBL" id="MBW4671145.1"/>
    </source>
</evidence>
<dbReference type="AlphaFoldDB" id="A0A951UYQ0"/>
<accession>A0A951UYQ0</accession>
<dbReference type="SUPFAM" id="SSF50341">
    <property type="entry name" value="CheW-like"/>
    <property type="match status" value="1"/>
</dbReference>
<reference evidence="2" key="2">
    <citation type="journal article" date="2022" name="Microbiol. Resour. Announc.">
        <title>Metagenome Sequencing to Explore Phylogenomics of Terrestrial Cyanobacteria.</title>
        <authorList>
            <person name="Ward R.D."/>
            <person name="Stajich J.E."/>
            <person name="Johansen J.R."/>
            <person name="Huntemann M."/>
            <person name="Clum A."/>
            <person name="Foster B."/>
            <person name="Foster B."/>
            <person name="Roux S."/>
            <person name="Palaniappan K."/>
            <person name="Varghese N."/>
            <person name="Mukherjee S."/>
            <person name="Reddy T.B.K."/>
            <person name="Daum C."/>
            <person name="Copeland A."/>
            <person name="Chen I.A."/>
            <person name="Ivanova N.N."/>
            <person name="Kyrpides N.C."/>
            <person name="Shapiro N."/>
            <person name="Eloe-Fadrosh E.A."/>
            <person name="Pietrasiak N."/>
        </authorList>
    </citation>
    <scope>NUCLEOTIDE SEQUENCE</scope>
    <source>
        <strain evidence="2">GSE-NOS-MK-12-04C</strain>
    </source>
</reference>
<dbReference type="SMART" id="SM00260">
    <property type="entry name" value="CheW"/>
    <property type="match status" value="1"/>
</dbReference>
<dbReference type="EMBL" id="JAHHGZ010000040">
    <property type="protein sequence ID" value="MBW4671145.1"/>
    <property type="molecule type" value="Genomic_DNA"/>
</dbReference>
<feature type="domain" description="CheW-like" evidence="1">
    <location>
        <begin position="18"/>
        <end position="162"/>
    </location>
</feature>
<reference evidence="2" key="1">
    <citation type="submission" date="2021-05" db="EMBL/GenBank/DDBJ databases">
        <authorList>
            <person name="Pietrasiak N."/>
            <person name="Ward R."/>
            <person name="Stajich J.E."/>
            <person name="Kurbessoian T."/>
        </authorList>
    </citation>
    <scope>NUCLEOTIDE SEQUENCE</scope>
    <source>
        <strain evidence="2">GSE-NOS-MK-12-04C</strain>
    </source>
</reference>
<protein>
    <submittedName>
        <fullName evidence="2">Chemotaxis protein CheW</fullName>
    </submittedName>
</protein>
<dbReference type="GO" id="GO:0005829">
    <property type="term" value="C:cytosol"/>
    <property type="evidence" value="ECO:0007669"/>
    <property type="project" value="TreeGrafter"/>
</dbReference>
<dbReference type="Proteomes" id="UP000729701">
    <property type="component" value="Unassembled WGS sequence"/>
</dbReference>
<evidence type="ECO:0000313" key="3">
    <source>
        <dbReference type="Proteomes" id="UP000729701"/>
    </source>
</evidence>
<organism evidence="2 3">
    <name type="scientific">Cyanomargarita calcarea GSE-NOS-MK-12-04C</name>
    <dbReference type="NCBI Taxonomy" id="2839659"/>
    <lineage>
        <taxon>Bacteria</taxon>
        <taxon>Bacillati</taxon>
        <taxon>Cyanobacteriota</taxon>
        <taxon>Cyanophyceae</taxon>
        <taxon>Nostocales</taxon>
        <taxon>Cyanomargaritaceae</taxon>
        <taxon>Cyanomargarita</taxon>
    </lineage>
</organism>
<dbReference type="InterPro" id="IPR036061">
    <property type="entry name" value="CheW-like_dom_sf"/>
</dbReference>
<name>A0A951UYQ0_9CYAN</name>
<dbReference type="PANTHER" id="PTHR22617">
    <property type="entry name" value="CHEMOTAXIS SENSOR HISTIDINE KINASE-RELATED"/>
    <property type="match status" value="1"/>
</dbReference>
<dbReference type="PANTHER" id="PTHR22617:SF23">
    <property type="entry name" value="CHEMOTAXIS PROTEIN CHEW"/>
    <property type="match status" value="1"/>
</dbReference>
<evidence type="ECO:0000259" key="1">
    <source>
        <dbReference type="PROSITE" id="PS50851"/>
    </source>
</evidence>
<comment type="caution">
    <text evidence="2">The sequence shown here is derived from an EMBL/GenBank/DDBJ whole genome shotgun (WGS) entry which is preliminary data.</text>
</comment>
<dbReference type="InterPro" id="IPR039315">
    <property type="entry name" value="CheW"/>
</dbReference>
<dbReference type="InterPro" id="IPR002545">
    <property type="entry name" value="CheW-lke_dom"/>
</dbReference>
<sequence>MNNCQNFLTPQQTQNNLGDGYLKFQVNKHISAVLSIKNAQEVIFLPVESVTSMPNMPACILGLINWQNSLIWVIDLAIMLNVKVDNKITWQYNIIIIRTDLGLLGLVVFEIKGTTRFISDRIDSPELEVQSKLLPYLSGYVRQDKEIIYVLDAIAIVQSSVLHTNS</sequence>
<dbReference type="GO" id="GO:0007165">
    <property type="term" value="P:signal transduction"/>
    <property type="evidence" value="ECO:0007669"/>
    <property type="project" value="InterPro"/>
</dbReference>
<gene>
    <name evidence="2" type="ORF">KME60_27915</name>
</gene>
<dbReference type="Pfam" id="PF01584">
    <property type="entry name" value="CheW"/>
    <property type="match status" value="1"/>
</dbReference>
<dbReference type="GO" id="GO:0006935">
    <property type="term" value="P:chemotaxis"/>
    <property type="evidence" value="ECO:0007669"/>
    <property type="project" value="InterPro"/>
</dbReference>
<dbReference type="Gene3D" id="2.40.50.180">
    <property type="entry name" value="CheA-289, Domain 4"/>
    <property type="match status" value="1"/>
</dbReference>
<dbReference type="PROSITE" id="PS50851">
    <property type="entry name" value="CHEW"/>
    <property type="match status" value="1"/>
</dbReference>
<proteinExistence type="predicted"/>